<dbReference type="OrthoDB" id="4326323at2"/>
<keyword evidence="8" id="KW-0472">Membrane</keyword>
<dbReference type="AlphaFoldDB" id="A0A1V2ICG2"/>
<dbReference type="InterPro" id="IPR000719">
    <property type="entry name" value="Prot_kinase_dom"/>
</dbReference>
<feature type="compositionally biased region" description="Low complexity" evidence="7">
    <location>
        <begin position="464"/>
        <end position="490"/>
    </location>
</feature>
<dbReference type="STRING" id="1834516.BL253_12545"/>
<dbReference type="PANTHER" id="PTHR43289">
    <property type="entry name" value="MITOGEN-ACTIVATED PROTEIN KINASE KINASE KINASE 20-RELATED"/>
    <property type="match status" value="1"/>
</dbReference>
<reference evidence="11" key="1">
    <citation type="submission" date="2016-10" db="EMBL/GenBank/DDBJ databases">
        <title>Frankia sp. NRRL B-16386 Genome sequencing.</title>
        <authorList>
            <person name="Ghodhbane-Gtari F."/>
            <person name="Swanson E."/>
            <person name="Gueddou A."/>
            <person name="Hezbri K."/>
            <person name="Ktari K."/>
            <person name="Nouioui I."/>
            <person name="Morris K."/>
            <person name="Simpson S."/>
            <person name="Abebe-Akele F."/>
            <person name="Thomas K."/>
            <person name="Gtari M."/>
            <person name="Tisa L.S."/>
        </authorList>
    </citation>
    <scope>NUCLEOTIDE SEQUENCE [LARGE SCALE GENOMIC DNA]</scope>
    <source>
        <strain evidence="11">NRRL B-16386</strain>
    </source>
</reference>
<evidence type="ECO:0000256" key="1">
    <source>
        <dbReference type="ARBA" id="ARBA00022679"/>
    </source>
</evidence>
<evidence type="ECO:0000313" key="11">
    <source>
        <dbReference type="Proteomes" id="UP000188929"/>
    </source>
</evidence>
<dbReference type="Pfam" id="PF11611">
    <property type="entry name" value="DUF4352"/>
    <property type="match status" value="1"/>
</dbReference>
<keyword evidence="8" id="KW-0812">Transmembrane</keyword>
<dbReference type="Gene3D" id="1.10.510.10">
    <property type="entry name" value="Transferase(Phosphotransferase) domain 1"/>
    <property type="match status" value="1"/>
</dbReference>
<dbReference type="CDD" id="cd14014">
    <property type="entry name" value="STKc_PknB_like"/>
    <property type="match status" value="1"/>
</dbReference>
<evidence type="ECO:0000256" key="6">
    <source>
        <dbReference type="PROSITE-ProRule" id="PRU10141"/>
    </source>
</evidence>
<evidence type="ECO:0000256" key="4">
    <source>
        <dbReference type="ARBA" id="ARBA00022777"/>
    </source>
</evidence>
<name>A0A1V2ICG2_9ACTN</name>
<feature type="domain" description="Protein kinase" evidence="9">
    <location>
        <begin position="32"/>
        <end position="282"/>
    </location>
</feature>
<feature type="compositionally biased region" description="Gly residues" evidence="7">
    <location>
        <begin position="416"/>
        <end position="436"/>
    </location>
</feature>
<keyword evidence="4 10" id="KW-0418">Kinase</keyword>
<dbReference type="Gene3D" id="2.60.40.1240">
    <property type="match status" value="1"/>
</dbReference>
<keyword evidence="3 6" id="KW-0547">Nucleotide-binding</keyword>
<dbReference type="InterPro" id="IPR017441">
    <property type="entry name" value="Protein_kinase_ATP_BS"/>
</dbReference>
<keyword evidence="10" id="KW-0723">Serine/threonine-protein kinase</keyword>
<evidence type="ECO:0000256" key="7">
    <source>
        <dbReference type="SAM" id="MobiDB-lite"/>
    </source>
</evidence>
<dbReference type="Gene3D" id="3.30.200.20">
    <property type="entry name" value="Phosphorylase Kinase, domain 1"/>
    <property type="match status" value="1"/>
</dbReference>
<feature type="region of interest" description="Disordered" evidence="7">
    <location>
        <begin position="1"/>
        <end position="23"/>
    </location>
</feature>
<dbReference type="InterPro" id="IPR029051">
    <property type="entry name" value="DUF4352"/>
</dbReference>
<keyword evidence="5 6" id="KW-0067">ATP-binding</keyword>
<dbReference type="PROSITE" id="PS00108">
    <property type="entry name" value="PROTEIN_KINASE_ST"/>
    <property type="match status" value="1"/>
</dbReference>
<dbReference type="Pfam" id="PF00069">
    <property type="entry name" value="Pkinase"/>
    <property type="match status" value="1"/>
</dbReference>
<keyword evidence="2" id="KW-0732">Signal</keyword>
<protein>
    <submittedName>
        <fullName evidence="10">Serine/threonine protein kinase</fullName>
    </submittedName>
</protein>
<organism evidence="10 11">
    <name type="scientific">Pseudofrankia asymbiotica</name>
    <dbReference type="NCBI Taxonomy" id="1834516"/>
    <lineage>
        <taxon>Bacteria</taxon>
        <taxon>Bacillati</taxon>
        <taxon>Actinomycetota</taxon>
        <taxon>Actinomycetes</taxon>
        <taxon>Frankiales</taxon>
        <taxon>Frankiaceae</taxon>
        <taxon>Pseudofrankia</taxon>
    </lineage>
</organism>
<sequence length="612" mass="63005">MTEDVAGAARRPASGVPGEQLAAHDPRRIGPYALLSRLGTGGMGTVYLGRGPAGRLVAVKVIRPDLAADEEFRRRFRQEVAAARLVAPFCTAEVLDADPDAAAPYLVTEFIDGLRLDQAIARGGPLLSSTLTGLAVGVATALTAIHRAGLIHRDLKPSNVLLSLSGPRVIDFGIAQAVAADSKAKPTSWGFGSAGWMAPEQINGHAIGPAADVFTWGILMAYAGTGQHPFGEGKDIDLAYRTVSAEPDLTGLAPPLYGLVAAALAKDPDARPSARDLLLALVETGPSGGGGLAPGEELLGLAADRADVMAGPVMAELTGPDQGGDGRPRPLPRTRVAPAGYGATSHAPGAQRPESPRSAAQAPRIRQEPRAARGAAPGYVPPDRGQAAYPGAPGGIVSPRRPSTPAAGERHWPVGGQPGGRGPGGPLPGGRRGPGSRGSRIGLWLTVVLLVLGAAAIAAIALNPGTSSETGSGPSGTTPAASATPKPTEPVYRDGSLEFTIKDLRCGVTEIGVLIKKHPDGQYCLVKVTVHNTGNTPRGLVANQQFMYDQSGGRHEAYSGSRWYFPLDSLWNSIKAGDDVSGTLVFDIPSGAHPSRLELHDGLLGDGVTIQL</sequence>
<dbReference type="PANTHER" id="PTHR43289:SF34">
    <property type="entry name" value="SERINE_THREONINE-PROTEIN KINASE YBDM-RELATED"/>
    <property type="match status" value="1"/>
</dbReference>
<feature type="region of interest" description="Disordered" evidence="7">
    <location>
        <begin position="464"/>
        <end position="493"/>
    </location>
</feature>
<feature type="transmembrane region" description="Helical" evidence="8">
    <location>
        <begin position="441"/>
        <end position="462"/>
    </location>
</feature>
<evidence type="ECO:0000256" key="5">
    <source>
        <dbReference type="ARBA" id="ARBA00022840"/>
    </source>
</evidence>
<dbReference type="PROSITE" id="PS50011">
    <property type="entry name" value="PROTEIN_KINASE_DOM"/>
    <property type="match status" value="1"/>
</dbReference>
<proteinExistence type="predicted"/>
<feature type="binding site" evidence="6">
    <location>
        <position position="60"/>
    </location>
    <ligand>
        <name>ATP</name>
        <dbReference type="ChEBI" id="CHEBI:30616"/>
    </ligand>
</feature>
<dbReference type="InterPro" id="IPR029050">
    <property type="entry name" value="Immunoprotect_excell_Ig-like"/>
</dbReference>
<dbReference type="SMART" id="SM00220">
    <property type="entry name" value="S_TKc"/>
    <property type="match status" value="1"/>
</dbReference>
<evidence type="ECO:0000313" key="10">
    <source>
        <dbReference type="EMBL" id="ONH30579.1"/>
    </source>
</evidence>
<feature type="region of interest" description="Disordered" evidence="7">
    <location>
        <begin position="315"/>
        <end position="436"/>
    </location>
</feature>
<comment type="caution">
    <text evidence="10">The sequence shown here is derived from an EMBL/GenBank/DDBJ whole genome shotgun (WGS) entry which is preliminary data.</text>
</comment>
<dbReference type="Proteomes" id="UP000188929">
    <property type="component" value="Unassembled WGS sequence"/>
</dbReference>
<dbReference type="RefSeq" id="WP_076816647.1">
    <property type="nucleotide sequence ID" value="NZ_MOMC01000024.1"/>
</dbReference>
<keyword evidence="1" id="KW-0808">Transferase</keyword>
<dbReference type="InterPro" id="IPR011009">
    <property type="entry name" value="Kinase-like_dom_sf"/>
</dbReference>
<evidence type="ECO:0000256" key="8">
    <source>
        <dbReference type="SAM" id="Phobius"/>
    </source>
</evidence>
<keyword evidence="11" id="KW-1185">Reference proteome</keyword>
<dbReference type="GO" id="GO:0005524">
    <property type="term" value="F:ATP binding"/>
    <property type="evidence" value="ECO:0007669"/>
    <property type="project" value="UniProtKB-UniRule"/>
</dbReference>
<dbReference type="PROSITE" id="PS00107">
    <property type="entry name" value="PROTEIN_KINASE_ATP"/>
    <property type="match status" value="1"/>
</dbReference>
<accession>A0A1V2ICG2</accession>
<dbReference type="SUPFAM" id="SSF56112">
    <property type="entry name" value="Protein kinase-like (PK-like)"/>
    <property type="match status" value="1"/>
</dbReference>
<dbReference type="EMBL" id="MOMC01000024">
    <property type="protein sequence ID" value="ONH30579.1"/>
    <property type="molecule type" value="Genomic_DNA"/>
</dbReference>
<evidence type="ECO:0000259" key="9">
    <source>
        <dbReference type="PROSITE" id="PS50011"/>
    </source>
</evidence>
<dbReference type="GO" id="GO:0004674">
    <property type="term" value="F:protein serine/threonine kinase activity"/>
    <property type="evidence" value="ECO:0007669"/>
    <property type="project" value="UniProtKB-KW"/>
</dbReference>
<gene>
    <name evidence="10" type="ORF">BL253_12545</name>
</gene>
<evidence type="ECO:0000256" key="3">
    <source>
        <dbReference type="ARBA" id="ARBA00022741"/>
    </source>
</evidence>
<keyword evidence="8" id="KW-1133">Transmembrane helix</keyword>
<evidence type="ECO:0000256" key="2">
    <source>
        <dbReference type="ARBA" id="ARBA00022729"/>
    </source>
</evidence>
<dbReference type="InterPro" id="IPR008271">
    <property type="entry name" value="Ser/Thr_kinase_AS"/>
</dbReference>